<evidence type="ECO:0000313" key="2">
    <source>
        <dbReference type="Proteomes" id="UP000326067"/>
    </source>
</evidence>
<dbReference type="EMBL" id="CABVIC010000003">
    <property type="protein sequence ID" value="VVP06940.1"/>
    <property type="molecule type" value="Genomic_DNA"/>
</dbReference>
<protein>
    <submittedName>
        <fullName evidence="1">Uncharacterized protein</fullName>
    </submittedName>
</protein>
<dbReference type="AlphaFoldDB" id="A0A5E7KYN1"/>
<sequence length="47" mass="4905">MDARVPALSGVQAYLAAGGCNQKGQVGEFVCFEINGFHDVNSLFVGS</sequence>
<dbReference type="PROSITE" id="PS51257">
    <property type="entry name" value="PROKAR_LIPOPROTEIN"/>
    <property type="match status" value="1"/>
</dbReference>
<accession>A0A5E7KYN1</accession>
<dbReference type="Proteomes" id="UP000326067">
    <property type="component" value="Unassembled WGS sequence"/>
</dbReference>
<evidence type="ECO:0000313" key="1">
    <source>
        <dbReference type="EMBL" id="VVP06940.1"/>
    </source>
</evidence>
<gene>
    <name evidence="1" type="ORF">PS847_03121</name>
</gene>
<organism evidence="1 2">
    <name type="scientific">Pseudomonas fluorescens</name>
    <dbReference type="NCBI Taxonomy" id="294"/>
    <lineage>
        <taxon>Bacteria</taxon>
        <taxon>Pseudomonadati</taxon>
        <taxon>Pseudomonadota</taxon>
        <taxon>Gammaproteobacteria</taxon>
        <taxon>Pseudomonadales</taxon>
        <taxon>Pseudomonadaceae</taxon>
        <taxon>Pseudomonas</taxon>
    </lineage>
</organism>
<name>A0A5E7KYN1_PSEFL</name>
<proteinExistence type="predicted"/>
<reference evidence="1 2" key="1">
    <citation type="submission" date="2019-09" db="EMBL/GenBank/DDBJ databases">
        <authorList>
            <person name="Chandra G."/>
            <person name="Truman W A."/>
        </authorList>
    </citation>
    <scope>NUCLEOTIDE SEQUENCE [LARGE SCALE GENOMIC DNA]</scope>
    <source>
        <strain evidence="1">PS847</strain>
    </source>
</reference>